<dbReference type="InterPro" id="IPR004942">
    <property type="entry name" value="Roadblock/LAMTOR2_dom"/>
</dbReference>
<protein>
    <submittedName>
        <fullName evidence="2">Regulator of Ras-like GTPase activity (Roadblock/LC7/MglB family)</fullName>
    </submittedName>
</protein>
<organism evidence="2 3">
    <name type="scientific">Actinomadura algeriensis</name>
    <dbReference type="NCBI Taxonomy" id="1679523"/>
    <lineage>
        <taxon>Bacteria</taxon>
        <taxon>Bacillati</taxon>
        <taxon>Actinomycetota</taxon>
        <taxon>Actinomycetes</taxon>
        <taxon>Streptosporangiales</taxon>
        <taxon>Thermomonosporaceae</taxon>
        <taxon>Actinomadura</taxon>
    </lineage>
</organism>
<proteinExistence type="predicted"/>
<dbReference type="SUPFAM" id="SSF103196">
    <property type="entry name" value="Roadblock/LC7 domain"/>
    <property type="match status" value="1"/>
</dbReference>
<keyword evidence="3" id="KW-1185">Reference proteome</keyword>
<accession>A0ABR9JKZ9</accession>
<comment type="caution">
    <text evidence="2">The sequence shown here is derived from an EMBL/GenBank/DDBJ whole genome shotgun (WGS) entry which is preliminary data.</text>
</comment>
<feature type="domain" description="Roadblock/LAMTOR2" evidence="1">
    <location>
        <begin position="9"/>
        <end position="102"/>
    </location>
</feature>
<dbReference type="Pfam" id="PF03259">
    <property type="entry name" value="Robl_LC7"/>
    <property type="match status" value="1"/>
</dbReference>
<dbReference type="EMBL" id="JADBDZ010000001">
    <property type="protein sequence ID" value="MBE1531230.1"/>
    <property type="molecule type" value="Genomic_DNA"/>
</dbReference>
<dbReference type="RefSeq" id="WP_192758133.1">
    <property type="nucleotide sequence ID" value="NZ_JADBDZ010000001.1"/>
</dbReference>
<evidence type="ECO:0000259" key="1">
    <source>
        <dbReference type="SMART" id="SM00960"/>
    </source>
</evidence>
<dbReference type="Proteomes" id="UP000627838">
    <property type="component" value="Unassembled WGS sequence"/>
</dbReference>
<reference evidence="2 3" key="1">
    <citation type="submission" date="2020-10" db="EMBL/GenBank/DDBJ databases">
        <title>Sequencing the genomes of 1000 actinobacteria strains.</title>
        <authorList>
            <person name="Klenk H.-P."/>
        </authorList>
    </citation>
    <scope>NUCLEOTIDE SEQUENCE [LARGE SCALE GENOMIC DNA]</scope>
    <source>
        <strain evidence="2 3">DSM 46744</strain>
    </source>
</reference>
<dbReference type="PANTHER" id="PTHR36222:SF1">
    <property type="entry name" value="SERINE PROTEASE INHIBITOR RV3364C"/>
    <property type="match status" value="1"/>
</dbReference>
<evidence type="ECO:0000313" key="2">
    <source>
        <dbReference type="EMBL" id="MBE1531230.1"/>
    </source>
</evidence>
<dbReference type="Gene3D" id="3.30.450.30">
    <property type="entry name" value="Dynein light chain 2a, cytoplasmic"/>
    <property type="match status" value="1"/>
</dbReference>
<name>A0ABR9JKZ9_9ACTN</name>
<evidence type="ECO:0000313" key="3">
    <source>
        <dbReference type="Proteomes" id="UP000627838"/>
    </source>
</evidence>
<dbReference type="SMART" id="SM00960">
    <property type="entry name" value="Robl_LC7"/>
    <property type="match status" value="1"/>
</dbReference>
<dbReference type="PANTHER" id="PTHR36222">
    <property type="entry name" value="SERINE PROTEASE INHIBITOR RV3364C"/>
    <property type="match status" value="1"/>
</dbReference>
<dbReference type="InterPro" id="IPR053141">
    <property type="entry name" value="Mycobact_SerProt_Inhib_Rv3364c"/>
</dbReference>
<sequence length="139" mass="14676">MTPETRGLVRLLDSLKDKVRGVRHVLVLSRDGLRISHTHELDDDRADRLAALASGVQSLSLSASAEFGAGGGIAAGRSMVEFHGGVLLIIPAGQGAHLAVVTGPGTDVGLAGRRMEELAREIRGELYAAPRRPEHDARA</sequence>
<gene>
    <name evidence="2" type="ORF">H4W34_001063</name>
</gene>